<evidence type="ECO:0000313" key="5">
    <source>
        <dbReference type="WBParaSite" id="GPUH_0000975801-mRNA-1"/>
    </source>
</evidence>
<dbReference type="InterPro" id="IPR018490">
    <property type="entry name" value="cNMP-bd_dom_sf"/>
</dbReference>
<dbReference type="GO" id="GO:0005223">
    <property type="term" value="F:intracellularly cGMP-activated cation channel activity"/>
    <property type="evidence" value="ECO:0007669"/>
    <property type="project" value="TreeGrafter"/>
</dbReference>
<evidence type="ECO:0000313" key="4">
    <source>
        <dbReference type="Proteomes" id="UP000271098"/>
    </source>
</evidence>
<dbReference type="EMBL" id="UYRT01033419">
    <property type="protein sequence ID" value="VDK76794.1"/>
    <property type="molecule type" value="Genomic_DNA"/>
</dbReference>
<dbReference type="GO" id="GO:0030553">
    <property type="term" value="F:cGMP binding"/>
    <property type="evidence" value="ECO:0007669"/>
    <property type="project" value="TreeGrafter"/>
</dbReference>
<dbReference type="GO" id="GO:0005886">
    <property type="term" value="C:plasma membrane"/>
    <property type="evidence" value="ECO:0007669"/>
    <property type="project" value="TreeGrafter"/>
</dbReference>
<dbReference type="SUPFAM" id="SSF51206">
    <property type="entry name" value="cAMP-binding domain-like"/>
    <property type="match status" value="1"/>
</dbReference>
<protein>
    <submittedName>
        <fullName evidence="5">Cyclic nucleotide-binding domain-containing protein</fullName>
    </submittedName>
</protein>
<dbReference type="PANTHER" id="PTHR45638:SF11">
    <property type="entry name" value="CYCLIC NUCLEOTIDE-GATED CATION CHANNEL SUBUNIT A"/>
    <property type="match status" value="1"/>
</dbReference>
<dbReference type="GO" id="GO:0044877">
    <property type="term" value="F:protein-containing complex binding"/>
    <property type="evidence" value="ECO:0007669"/>
    <property type="project" value="TreeGrafter"/>
</dbReference>
<keyword evidence="1" id="KW-0407">Ion channel</keyword>
<dbReference type="PANTHER" id="PTHR45638">
    <property type="entry name" value="CYCLIC NUCLEOTIDE-GATED CATION CHANNEL SUBUNIT A"/>
    <property type="match status" value="1"/>
</dbReference>
<dbReference type="WBParaSite" id="GPUH_0000975801-mRNA-1">
    <property type="protein sequence ID" value="GPUH_0000975801-mRNA-1"/>
    <property type="gene ID" value="GPUH_0000975801"/>
</dbReference>
<accession>A0A183DM06</accession>
<dbReference type="Gene3D" id="2.60.120.10">
    <property type="entry name" value="Jelly Rolls"/>
    <property type="match status" value="1"/>
</dbReference>
<evidence type="ECO:0000313" key="3">
    <source>
        <dbReference type="EMBL" id="VDK76794.1"/>
    </source>
</evidence>
<proteinExistence type="predicted"/>
<feature type="domain" description="Cyclic nucleotide-binding" evidence="2">
    <location>
        <begin position="1"/>
        <end position="40"/>
    </location>
</feature>
<reference evidence="5" key="1">
    <citation type="submission" date="2016-06" db="UniProtKB">
        <authorList>
            <consortium name="WormBaseParasite"/>
        </authorList>
    </citation>
    <scope>IDENTIFICATION</scope>
</reference>
<keyword evidence="1" id="KW-1071">Ligand-gated ion channel</keyword>
<evidence type="ECO:0000256" key="1">
    <source>
        <dbReference type="ARBA" id="ARBA00023286"/>
    </source>
</evidence>
<name>A0A183DM06_9BILA</name>
<evidence type="ECO:0000259" key="2">
    <source>
        <dbReference type="PROSITE" id="PS50042"/>
    </source>
</evidence>
<dbReference type="PROSITE" id="PS50042">
    <property type="entry name" value="CNMP_BINDING_3"/>
    <property type="match status" value="1"/>
</dbReference>
<reference evidence="3 4" key="2">
    <citation type="submission" date="2018-11" db="EMBL/GenBank/DDBJ databases">
        <authorList>
            <consortium name="Pathogen Informatics"/>
        </authorList>
    </citation>
    <scope>NUCLEOTIDE SEQUENCE [LARGE SCALE GENOMIC DNA]</scope>
</reference>
<sequence length="40" mass="4341">MYIVRKGQLEVVSDDGSKVFVTLKEGSVFGELSILDIPGN</sequence>
<dbReference type="Pfam" id="PF00027">
    <property type="entry name" value="cNMP_binding"/>
    <property type="match status" value="1"/>
</dbReference>
<dbReference type="InterPro" id="IPR014710">
    <property type="entry name" value="RmlC-like_jellyroll"/>
</dbReference>
<organism evidence="5">
    <name type="scientific">Gongylonema pulchrum</name>
    <dbReference type="NCBI Taxonomy" id="637853"/>
    <lineage>
        <taxon>Eukaryota</taxon>
        <taxon>Metazoa</taxon>
        <taxon>Ecdysozoa</taxon>
        <taxon>Nematoda</taxon>
        <taxon>Chromadorea</taxon>
        <taxon>Rhabditida</taxon>
        <taxon>Spirurina</taxon>
        <taxon>Spiruromorpha</taxon>
        <taxon>Spiruroidea</taxon>
        <taxon>Gongylonematidae</taxon>
        <taxon>Gongylonema</taxon>
    </lineage>
</organism>
<keyword evidence="1" id="KW-0406">Ion transport</keyword>
<dbReference type="OrthoDB" id="421226at2759"/>
<keyword evidence="4" id="KW-1185">Reference proteome</keyword>
<gene>
    <name evidence="3" type="ORF">GPUH_LOCUS9748</name>
</gene>
<keyword evidence="1" id="KW-0813">Transport</keyword>
<dbReference type="InterPro" id="IPR050866">
    <property type="entry name" value="CNG_cation_channel"/>
</dbReference>
<dbReference type="Proteomes" id="UP000271098">
    <property type="component" value="Unassembled WGS sequence"/>
</dbReference>
<dbReference type="AlphaFoldDB" id="A0A183DM06"/>
<dbReference type="GO" id="GO:0005222">
    <property type="term" value="F:intracellularly cAMP-activated cation channel activity"/>
    <property type="evidence" value="ECO:0007669"/>
    <property type="project" value="TreeGrafter"/>
</dbReference>
<dbReference type="InterPro" id="IPR000595">
    <property type="entry name" value="cNMP-bd_dom"/>
</dbReference>
<dbReference type="GO" id="GO:0017071">
    <property type="term" value="C:intracellular cyclic nucleotide activated cation channel complex"/>
    <property type="evidence" value="ECO:0007669"/>
    <property type="project" value="TreeGrafter"/>
</dbReference>